<dbReference type="OrthoDB" id="747253at2759"/>
<gene>
    <name evidence="10" type="primary">LSM4</name>
    <name evidence="13" type="ORF">BV898_16559</name>
</gene>
<dbReference type="GO" id="GO:0000398">
    <property type="term" value="P:mRNA splicing, via spliceosome"/>
    <property type="evidence" value="ECO:0007669"/>
    <property type="project" value="InterPro"/>
</dbReference>
<dbReference type="PROSITE" id="PS52002">
    <property type="entry name" value="SM"/>
    <property type="match status" value="1"/>
</dbReference>
<keyword evidence="7 10" id="KW-0539">Nucleus</keyword>
<protein>
    <recommendedName>
        <fullName evidence="9 10">U6 snRNA-associated Sm-like protein LSm4</fullName>
    </recommendedName>
</protein>
<dbReference type="GO" id="GO:0000956">
    <property type="term" value="P:nuclear-transcribed mRNA catabolic process"/>
    <property type="evidence" value="ECO:0007669"/>
    <property type="project" value="UniProtKB-UniRule"/>
</dbReference>
<dbReference type="SUPFAM" id="SSF50182">
    <property type="entry name" value="Sm-like ribonucleoproteins"/>
    <property type="match status" value="1"/>
</dbReference>
<evidence type="ECO:0000313" key="14">
    <source>
        <dbReference type="Proteomes" id="UP000192578"/>
    </source>
</evidence>
<feature type="region of interest" description="Disordered" evidence="11">
    <location>
        <begin position="82"/>
        <end position="141"/>
    </location>
</feature>
<keyword evidence="6 10" id="KW-0508">mRNA splicing</keyword>
<dbReference type="InterPro" id="IPR047575">
    <property type="entry name" value="Sm"/>
</dbReference>
<organism evidence="13 14">
    <name type="scientific">Hypsibius exemplaris</name>
    <name type="common">Freshwater tardigrade</name>
    <dbReference type="NCBI Taxonomy" id="2072580"/>
    <lineage>
        <taxon>Eukaryota</taxon>
        <taxon>Metazoa</taxon>
        <taxon>Ecdysozoa</taxon>
        <taxon>Tardigrada</taxon>
        <taxon>Eutardigrada</taxon>
        <taxon>Parachela</taxon>
        <taxon>Hypsibioidea</taxon>
        <taxon>Hypsibiidae</taxon>
        <taxon>Hypsibius</taxon>
    </lineage>
</organism>
<keyword evidence="3 10" id="KW-0507">mRNA processing</keyword>
<evidence type="ECO:0000256" key="5">
    <source>
        <dbReference type="ARBA" id="ARBA00022884"/>
    </source>
</evidence>
<sequence length="141" mass="15005">MLPLSLLRGAISHPVLVELKNGETYNGQLINVDNWMNLNLKEVVCTSKDGDKFWRMGECYIRGSAIKYMRVPDEVAEMVKADMARNKGRPDKRPGGFQNNRGRGGAGPFRGGGRGGGPGRGGGKSFRGGGAGGGGGNPREE</sequence>
<dbReference type="InterPro" id="IPR010920">
    <property type="entry name" value="LSM_dom_sf"/>
</dbReference>
<dbReference type="CDD" id="cd01723">
    <property type="entry name" value="LSm4"/>
    <property type="match status" value="1"/>
</dbReference>
<dbReference type="AlphaFoldDB" id="A0A9X6NG35"/>
<dbReference type="InterPro" id="IPR034101">
    <property type="entry name" value="Lsm4"/>
</dbReference>
<comment type="subcellular location">
    <subcellularLocation>
        <location evidence="1 10">Nucleus</location>
    </subcellularLocation>
</comment>
<evidence type="ECO:0000313" key="13">
    <source>
        <dbReference type="EMBL" id="OWA52096.1"/>
    </source>
</evidence>
<feature type="compositionally biased region" description="Basic and acidic residues" evidence="11">
    <location>
        <begin position="82"/>
        <end position="94"/>
    </location>
</feature>
<dbReference type="Proteomes" id="UP000192578">
    <property type="component" value="Unassembled WGS sequence"/>
</dbReference>
<dbReference type="InterPro" id="IPR001163">
    <property type="entry name" value="Sm_dom_euk/arc"/>
</dbReference>
<dbReference type="SMART" id="SM00651">
    <property type="entry name" value="Sm"/>
    <property type="match status" value="1"/>
</dbReference>
<evidence type="ECO:0000256" key="8">
    <source>
        <dbReference type="ARBA" id="ARBA00023274"/>
    </source>
</evidence>
<accession>A0A9X6NG35</accession>
<keyword evidence="4 10" id="KW-0747">Spliceosome</keyword>
<evidence type="ECO:0000256" key="11">
    <source>
        <dbReference type="SAM" id="MobiDB-lite"/>
    </source>
</evidence>
<comment type="caution">
    <text evidence="13">The sequence shown here is derived from an EMBL/GenBank/DDBJ whole genome shotgun (WGS) entry which is preliminary data.</text>
</comment>
<dbReference type="EMBL" id="MTYJ01000251">
    <property type="protein sequence ID" value="OWA52096.1"/>
    <property type="molecule type" value="Genomic_DNA"/>
</dbReference>
<reference evidence="14" key="1">
    <citation type="submission" date="2017-01" db="EMBL/GenBank/DDBJ databases">
        <title>Comparative genomics of anhydrobiosis in the tardigrade Hypsibius dujardini.</title>
        <authorList>
            <person name="Yoshida Y."/>
            <person name="Koutsovoulos G."/>
            <person name="Laetsch D."/>
            <person name="Stevens L."/>
            <person name="Kumar S."/>
            <person name="Horikawa D."/>
            <person name="Ishino K."/>
            <person name="Komine S."/>
            <person name="Tomita M."/>
            <person name="Blaxter M."/>
            <person name="Arakawa K."/>
        </authorList>
    </citation>
    <scope>NUCLEOTIDE SEQUENCE [LARGE SCALE GENOMIC DNA]</scope>
    <source>
        <strain evidence="14">Z151</strain>
    </source>
</reference>
<comment type="similarity">
    <text evidence="2 10">Belongs to the snRNP Sm proteins family.</text>
</comment>
<dbReference type="GO" id="GO:0003723">
    <property type="term" value="F:RNA binding"/>
    <property type="evidence" value="ECO:0007669"/>
    <property type="project" value="UniProtKB-KW"/>
</dbReference>
<dbReference type="Gene3D" id="2.30.30.100">
    <property type="match status" value="1"/>
</dbReference>
<keyword evidence="14" id="KW-1185">Reference proteome</keyword>
<evidence type="ECO:0000259" key="12">
    <source>
        <dbReference type="PROSITE" id="PS52002"/>
    </source>
</evidence>
<name>A0A9X6NG35_HYPEX</name>
<evidence type="ECO:0000256" key="3">
    <source>
        <dbReference type="ARBA" id="ARBA00022664"/>
    </source>
</evidence>
<dbReference type="GO" id="GO:0120115">
    <property type="term" value="C:Lsm2-8 complex"/>
    <property type="evidence" value="ECO:0007669"/>
    <property type="project" value="UniProtKB-ARBA"/>
</dbReference>
<evidence type="ECO:0000256" key="4">
    <source>
        <dbReference type="ARBA" id="ARBA00022728"/>
    </source>
</evidence>
<evidence type="ECO:0000256" key="10">
    <source>
        <dbReference type="RuleBase" id="RU365049"/>
    </source>
</evidence>
<proteinExistence type="inferred from homology"/>
<keyword evidence="8 10" id="KW-0687">Ribonucleoprotein</keyword>
<evidence type="ECO:0000256" key="9">
    <source>
        <dbReference type="ARBA" id="ARBA00067757"/>
    </source>
</evidence>
<keyword evidence="5 10" id="KW-0694">RNA-binding</keyword>
<evidence type="ECO:0000256" key="1">
    <source>
        <dbReference type="ARBA" id="ARBA00004123"/>
    </source>
</evidence>
<evidence type="ECO:0000256" key="6">
    <source>
        <dbReference type="ARBA" id="ARBA00023187"/>
    </source>
</evidence>
<feature type="compositionally biased region" description="Gly residues" evidence="11">
    <location>
        <begin position="102"/>
        <end position="141"/>
    </location>
</feature>
<evidence type="ECO:0000256" key="7">
    <source>
        <dbReference type="ARBA" id="ARBA00023242"/>
    </source>
</evidence>
<dbReference type="PANTHER" id="PTHR23338">
    <property type="entry name" value="SMALL NUCLEAR RIBONUCLEOPROTEIN SM"/>
    <property type="match status" value="1"/>
</dbReference>
<comment type="function">
    <text evidence="10">Binds specifically to the 3'-terminal U-tract of U6 snRNA.</text>
</comment>
<dbReference type="GO" id="GO:0005681">
    <property type="term" value="C:spliceosomal complex"/>
    <property type="evidence" value="ECO:0007669"/>
    <property type="project" value="UniProtKB-UniRule"/>
</dbReference>
<evidence type="ECO:0000256" key="2">
    <source>
        <dbReference type="ARBA" id="ARBA00006850"/>
    </source>
</evidence>
<dbReference type="InterPro" id="IPR027141">
    <property type="entry name" value="LSm4/Sm_D1/D3"/>
</dbReference>
<dbReference type="Pfam" id="PF01423">
    <property type="entry name" value="LSM"/>
    <property type="match status" value="1"/>
</dbReference>
<dbReference type="FunFam" id="2.30.30.100:FF:000005">
    <property type="entry name" value="U6 snRNA-associated Sm-like protein LSm4"/>
    <property type="match status" value="1"/>
</dbReference>
<feature type="domain" description="Sm" evidence="12">
    <location>
        <begin position="2"/>
        <end position="75"/>
    </location>
</feature>
<comment type="subunit">
    <text evidence="10">LSm subunits form a heteromer with a doughnut shape.</text>
</comment>